<organism evidence="13 14">
    <name type="scientific">Muiribacterium halophilum</name>
    <dbReference type="NCBI Taxonomy" id="2053465"/>
    <lineage>
        <taxon>Bacteria</taxon>
        <taxon>Candidatus Muiribacteriota</taxon>
        <taxon>Candidatus Muiribacteriia</taxon>
        <taxon>Candidatus Muiribacteriales</taxon>
        <taxon>Candidatus Muiribacteriaceae</taxon>
        <taxon>Candidatus Muiribacterium</taxon>
    </lineage>
</organism>
<evidence type="ECO:0000256" key="10">
    <source>
        <dbReference type="PIRNR" id="PIRNR015601"/>
    </source>
</evidence>
<keyword evidence="4 10" id="KW-0698">rRNA processing</keyword>
<dbReference type="InterPro" id="IPR029026">
    <property type="entry name" value="tRNA_m1G_MTases_N"/>
</dbReference>
<sequence length="231" mass="26911">MFFFFADRKENDKLIIDNKDDLTHLKVLRLNSDERLRIVFDDAIYLCEVSELSKKRAEFKILDKEDIFETKIKVNLYQGYPKKKKFEYIIEKVVEIGIDSITPFQSKNSVSKYESKKKERFKKIAKEACIQSHNPNMPEIKDIIDISDIKPAEGLNLILWHEADNNLRQVIKENRNINSVNFIVGSEGGLAIEEIQELKEKGFIPVKLPANVLRTETAALVFLSILRYEMQ</sequence>
<evidence type="ECO:0000256" key="5">
    <source>
        <dbReference type="ARBA" id="ARBA00022603"/>
    </source>
</evidence>
<dbReference type="InterPro" id="IPR015947">
    <property type="entry name" value="PUA-like_sf"/>
</dbReference>
<dbReference type="Pfam" id="PF04452">
    <property type="entry name" value="Methyltrans_RNA"/>
    <property type="match status" value="1"/>
</dbReference>
<keyword evidence="3 10" id="KW-0963">Cytoplasm</keyword>
<comment type="catalytic activity">
    <reaction evidence="9 10">
        <text>uridine(1498) in 16S rRNA + S-adenosyl-L-methionine = N(3)-methyluridine(1498) in 16S rRNA + S-adenosyl-L-homocysteine + H(+)</text>
        <dbReference type="Rhea" id="RHEA:42920"/>
        <dbReference type="Rhea" id="RHEA-COMP:10283"/>
        <dbReference type="Rhea" id="RHEA-COMP:10284"/>
        <dbReference type="ChEBI" id="CHEBI:15378"/>
        <dbReference type="ChEBI" id="CHEBI:57856"/>
        <dbReference type="ChEBI" id="CHEBI:59789"/>
        <dbReference type="ChEBI" id="CHEBI:65315"/>
        <dbReference type="ChEBI" id="CHEBI:74502"/>
        <dbReference type="EC" id="2.1.1.193"/>
    </reaction>
</comment>
<dbReference type="PANTHER" id="PTHR30027">
    <property type="entry name" value="RIBOSOMAL RNA SMALL SUBUNIT METHYLTRANSFERASE E"/>
    <property type="match status" value="1"/>
</dbReference>
<feature type="domain" description="Ribosomal RNA small subunit methyltransferase E PUA-like" evidence="12">
    <location>
        <begin position="18"/>
        <end position="62"/>
    </location>
</feature>
<evidence type="ECO:0000256" key="7">
    <source>
        <dbReference type="ARBA" id="ARBA00022691"/>
    </source>
</evidence>
<dbReference type="GO" id="GO:0005737">
    <property type="term" value="C:cytoplasm"/>
    <property type="evidence" value="ECO:0007669"/>
    <property type="project" value="UniProtKB-SubCell"/>
</dbReference>
<evidence type="ECO:0000256" key="3">
    <source>
        <dbReference type="ARBA" id="ARBA00022490"/>
    </source>
</evidence>
<keyword evidence="6 10" id="KW-0808">Transferase</keyword>
<dbReference type="PIRSF" id="PIRSF015601">
    <property type="entry name" value="MTase_slr0722"/>
    <property type="match status" value="1"/>
</dbReference>
<evidence type="ECO:0000256" key="6">
    <source>
        <dbReference type="ARBA" id="ARBA00022679"/>
    </source>
</evidence>
<comment type="subcellular location">
    <subcellularLocation>
        <location evidence="1 10">Cytoplasm</location>
    </subcellularLocation>
</comment>
<feature type="domain" description="Ribosomal RNA small subunit methyltransferase E methyltransferase" evidence="11">
    <location>
        <begin position="70"/>
        <end position="226"/>
    </location>
</feature>
<evidence type="ECO:0000256" key="9">
    <source>
        <dbReference type="ARBA" id="ARBA00047944"/>
    </source>
</evidence>
<dbReference type="GO" id="GO:0070475">
    <property type="term" value="P:rRNA base methylation"/>
    <property type="evidence" value="ECO:0007669"/>
    <property type="project" value="TreeGrafter"/>
</dbReference>
<dbReference type="NCBIfam" id="TIGR00046">
    <property type="entry name" value="RsmE family RNA methyltransferase"/>
    <property type="match status" value="1"/>
</dbReference>
<keyword evidence="7 10" id="KW-0949">S-adenosyl-L-methionine</keyword>
<evidence type="ECO:0000259" key="12">
    <source>
        <dbReference type="Pfam" id="PF20260"/>
    </source>
</evidence>
<dbReference type="InterPro" id="IPR029028">
    <property type="entry name" value="Alpha/beta_knot_MTases"/>
</dbReference>
<dbReference type="InterPro" id="IPR006700">
    <property type="entry name" value="RsmE"/>
</dbReference>
<gene>
    <name evidence="13" type="ORF">C0601_12340</name>
</gene>
<dbReference type="EMBL" id="PKTG01000130">
    <property type="protein sequence ID" value="PLX15758.1"/>
    <property type="molecule type" value="Genomic_DNA"/>
</dbReference>
<dbReference type="GO" id="GO:0070042">
    <property type="term" value="F:rRNA (uridine-N3-)-methyltransferase activity"/>
    <property type="evidence" value="ECO:0007669"/>
    <property type="project" value="TreeGrafter"/>
</dbReference>
<dbReference type="InterPro" id="IPR046886">
    <property type="entry name" value="RsmE_MTase_dom"/>
</dbReference>
<evidence type="ECO:0000256" key="2">
    <source>
        <dbReference type="ARBA" id="ARBA00005528"/>
    </source>
</evidence>
<evidence type="ECO:0000256" key="4">
    <source>
        <dbReference type="ARBA" id="ARBA00022552"/>
    </source>
</evidence>
<dbReference type="PANTHER" id="PTHR30027:SF3">
    <property type="entry name" value="16S RRNA (URACIL(1498)-N(3))-METHYLTRANSFERASE"/>
    <property type="match status" value="1"/>
</dbReference>
<evidence type="ECO:0000259" key="11">
    <source>
        <dbReference type="Pfam" id="PF04452"/>
    </source>
</evidence>
<dbReference type="Pfam" id="PF20260">
    <property type="entry name" value="PUA_4"/>
    <property type="match status" value="1"/>
</dbReference>
<dbReference type="AlphaFoldDB" id="A0A2N5ZAR7"/>
<comment type="similarity">
    <text evidence="2 10">Belongs to the RNA methyltransferase RsmE family.</text>
</comment>
<dbReference type="InterPro" id="IPR046887">
    <property type="entry name" value="RsmE_PUA-like"/>
</dbReference>
<evidence type="ECO:0000313" key="13">
    <source>
        <dbReference type="EMBL" id="PLX15758.1"/>
    </source>
</evidence>
<evidence type="ECO:0000313" key="14">
    <source>
        <dbReference type="Proteomes" id="UP000234857"/>
    </source>
</evidence>
<dbReference type="Proteomes" id="UP000234857">
    <property type="component" value="Unassembled WGS sequence"/>
</dbReference>
<dbReference type="Gene3D" id="3.40.1280.10">
    <property type="match status" value="1"/>
</dbReference>
<dbReference type="CDD" id="cd18084">
    <property type="entry name" value="RsmE-like"/>
    <property type="match status" value="1"/>
</dbReference>
<dbReference type="EC" id="2.1.1.193" evidence="10"/>
<dbReference type="SUPFAM" id="SSF75217">
    <property type="entry name" value="alpha/beta knot"/>
    <property type="match status" value="1"/>
</dbReference>
<proteinExistence type="inferred from homology"/>
<comment type="caution">
    <text evidence="13">The sequence shown here is derived from an EMBL/GenBank/DDBJ whole genome shotgun (WGS) entry which is preliminary data.</text>
</comment>
<name>A0A2N5ZAR7_MUIH1</name>
<keyword evidence="5 10" id="KW-0489">Methyltransferase</keyword>
<dbReference type="Gene3D" id="2.40.240.20">
    <property type="entry name" value="Hypothetical PUA domain-like, domain 1"/>
    <property type="match status" value="1"/>
</dbReference>
<accession>A0A2N5ZAR7</accession>
<dbReference type="SUPFAM" id="SSF88697">
    <property type="entry name" value="PUA domain-like"/>
    <property type="match status" value="1"/>
</dbReference>
<comment type="function">
    <text evidence="8 10">Specifically methylates the N3 position of the uracil ring of uridine 1498 (m3U1498) in 16S rRNA. Acts on the fully assembled 30S ribosomal subunit.</text>
</comment>
<protein>
    <recommendedName>
        <fullName evidence="10">Ribosomal RNA small subunit methyltransferase E</fullName>
        <ecNumber evidence="10">2.1.1.193</ecNumber>
    </recommendedName>
</protein>
<evidence type="ECO:0000256" key="8">
    <source>
        <dbReference type="ARBA" id="ARBA00025699"/>
    </source>
</evidence>
<evidence type="ECO:0000256" key="1">
    <source>
        <dbReference type="ARBA" id="ARBA00004496"/>
    </source>
</evidence>
<reference evidence="13 14" key="1">
    <citation type="submission" date="2017-11" db="EMBL/GenBank/DDBJ databases">
        <title>Genome-resolved metagenomics identifies genetic mobility, metabolic interactions, and unexpected diversity in perchlorate-reducing communities.</title>
        <authorList>
            <person name="Barnum T.P."/>
            <person name="Figueroa I.A."/>
            <person name="Carlstrom C.I."/>
            <person name="Lucas L.N."/>
            <person name="Engelbrektson A.L."/>
            <person name="Coates J.D."/>
        </authorList>
    </citation>
    <scope>NUCLEOTIDE SEQUENCE [LARGE SCALE GENOMIC DNA]</scope>
    <source>
        <strain evidence="13">BM706</strain>
    </source>
</reference>